<protein>
    <recommendedName>
        <fullName evidence="6">TVP38/TMEM64 family membrane protein</fullName>
    </recommendedName>
</protein>
<dbReference type="InterPro" id="IPR015414">
    <property type="entry name" value="TMEM64"/>
</dbReference>
<evidence type="ECO:0000256" key="2">
    <source>
        <dbReference type="ARBA" id="ARBA00022475"/>
    </source>
</evidence>
<dbReference type="RefSeq" id="WP_377910903.1">
    <property type="nucleotide sequence ID" value="NZ_JBHSGK010000021.1"/>
</dbReference>
<evidence type="ECO:0000256" key="5">
    <source>
        <dbReference type="ARBA" id="ARBA00023136"/>
    </source>
</evidence>
<organism evidence="8 9">
    <name type="scientific">Bacillus daqingensis</name>
    <dbReference type="NCBI Taxonomy" id="872396"/>
    <lineage>
        <taxon>Bacteria</taxon>
        <taxon>Bacillati</taxon>
        <taxon>Bacillota</taxon>
        <taxon>Bacilli</taxon>
        <taxon>Bacillales</taxon>
        <taxon>Bacillaceae</taxon>
        <taxon>Bacillus</taxon>
    </lineage>
</organism>
<keyword evidence="3 6" id="KW-0812">Transmembrane</keyword>
<evidence type="ECO:0000256" key="4">
    <source>
        <dbReference type="ARBA" id="ARBA00022989"/>
    </source>
</evidence>
<evidence type="ECO:0000259" key="7">
    <source>
        <dbReference type="Pfam" id="PF09335"/>
    </source>
</evidence>
<feature type="transmembrane region" description="Helical" evidence="6">
    <location>
        <begin position="160"/>
        <end position="182"/>
    </location>
</feature>
<keyword evidence="4 6" id="KW-1133">Transmembrane helix</keyword>
<feature type="transmembrane region" description="Helical" evidence="6">
    <location>
        <begin position="188"/>
        <end position="208"/>
    </location>
</feature>
<comment type="similarity">
    <text evidence="6">Belongs to the TVP38/TMEM64 family.</text>
</comment>
<dbReference type="Proteomes" id="UP001595896">
    <property type="component" value="Unassembled WGS sequence"/>
</dbReference>
<dbReference type="PANTHER" id="PTHR12677">
    <property type="entry name" value="GOLGI APPARATUS MEMBRANE PROTEIN TVP38-RELATED"/>
    <property type="match status" value="1"/>
</dbReference>
<feature type="transmembrane region" description="Helical" evidence="6">
    <location>
        <begin position="80"/>
        <end position="102"/>
    </location>
</feature>
<comment type="subcellular location">
    <subcellularLocation>
        <location evidence="1 6">Cell membrane</location>
        <topology evidence="1 6">Multi-pass membrane protein</topology>
    </subcellularLocation>
</comment>
<feature type="domain" description="VTT" evidence="7">
    <location>
        <begin position="65"/>
        <end position="181"/>
    </location>
</feature>
<dbReference type="InterPro" id="IPR032816">
    <property type="entry name" value="VTT_dom"/>
</dbReference>
<evidence type="ECO:0000256" key="3">
    <source>
        <dbReference type="ARBA" id="ARBA00022692"/>
    </source>
</evidence>
<feature type="transmembrane region" description="Helical" evidence="6">
    <location>
        <begin position="9"/>
        <end position="27"/>
    </location>
</feature>
<gene>
    <name evidence="8" type="ORF">ACFO4L_17230</name>
</gene>
<accession>A0ABV9NYA1</accession>
<evidence type="ECO:0000256" key="6">
    <source>
        <dbReference type="RuleBase" id="RU366058"/>
    </source>
</evidence>
<name>A0ABV9NYA1_9BACI</name>
<dbReference type="EMBL" id="JBHSGK010000021">
    <property type="protein sequence ID" value="MFC4738318.1"/>
    <property type="molecule type" value="Genomic_DNA"/>
</dbReference>
<dbReference type="PANTHER" id="PTHR12677:SF59">
    <property type="entry name" value="GOLGI APPARATUS MEMBRANE PROTEIN TVP38-RELATED"/>
    <property type="match status" value="1"/>
</dbReference>
<comment type="caution">
    <text evidence="8">The sequence shown here is derived from an EMBL/GenBank/DDBJ whole genome shotgun (WGS) entry which is preliminary data.</text>
</comment>
<feature type="transmembrane region" description="Helical" evidence="6">
    <location>
        <begin position="130"/>
        <end position="153"/>
    </location>
</feature>
<evidence type="ECO:0000313" key="8">
    <source>
        <dbReference type="EMBL" id="MFC4738318.1"/>
    </source>
</evidence>
<reference evidence="9" key="1">
    <citation type="journal article" date="2019" name="Int. J. Syst. Evol. Microbiol.">
        <title>The Global Catalogue of Microorganisms (GCM) 10K type strain sequencing project: providing services to taxonomists for standard genome sequencing and annotation.</title>
        <authorList>
            <consortium name="The Broad Institute Genomics Platform"/>
            <consortium name="The Broad Institute Genome Sequencing Center for Infectious Disease"/>
            <person name="Wu L."/>
            <person name="Ma J."/>
        </authorList>
    </citation>
    <scope>NUCLEOTIDE SEQUENCE [LARGE SCALE GENOMIC DNA]</scope>
    <source>
        <strain evidence="9">JCM 12165</strain>
    </source>
</reference>
<sequence>MKQMVSKSFLLKMTAVAVAAGVLIYLNREFIQISPEEIERWVSEAGVWAPLVFVILYTVRPLILFPASILSLAGGLIFGALYGTALIVAGATAGAVLSFVVARRLGKNIAGKEWKGRGAELQRQLERNGFIYVLMIRLIPIFNFDMISYLCGISKVKLRAFFFGTWIGIIPGAFAYAFLGASVMEGNIQLIAGAVAVFIAVSAIPLFFRNKFAGKTTKEADDS</sequence>
<evidence type="ECO:0000256" key="1">
    <source>
        <dbReference type="ARBA" id="ARBA00004651"/>
    </source>
</evidence>
<dbReference type="Pfam" id="PF09335">
    <property type="entry name" value="VTT_dom"/>
    <property type="match status" value="1"/>
</dbReference>
<keyword evidence="2 6" id="KW-1003">Cell membrane</keyword>
<keyword evidence="5 6" id="KW-0472">Membrane</keyword>
<proteinExistence type="inferred from homology"/>
<feature type="transmembrane region" description="Helical" evidence="6">
    <location>
        <begin position="47"/>
        <end position="73"/>
    </location>
</feature>
<keyword evidence="9" id="KW-1185">Reference proteome</keyword>
<evidence type="ECO:0000313" key="9">
    <source>
        <dbReference type="Proteomes" id="UP001595896"/>
    </source>
</evidence>